<dbReference type="SUPFAM" id="SSF54427">
    <property type="entry name" value="NTF2-like"/>
    <property type="match status" value="1"/>
</dbReference>
<evidence type="ECO:0000313" key="2">
    <source>
        <dbReference type="EMBL" id="MBL0387782.1"/>
    </source>
</evidence>
<dbReference type="InterPro" id="IPR032710">
    <property type="entry name" value="NTF2-like_dom_sf"/>
</dbReference>
<dbReference type="Gene3D" id="3.10.450.50">
    <property type="match status" value="1"/>
</dbReference>
<reference evidence="2 3" key="1">
    <citation type="submission" date="2021-01" db="EMBL/GenBank/DDBJ databases">
        <title>Tumebacillus sp. strain ITR2 16S ribosomal RNA gene Genome sequencing and assembly.</title>
        <authorList>
            <person name="Kang M."/>
        </authorList>
    </citation>
    <scope>NUCLEOTIDE SEQUENCE [LARGE SCALE GENOMIC DNA]</scope>
    <source>
        <strain evidence="2 3">ITR2</strain>
    </source>
</reference>
<dbReference type="Proteomes" id="UP000602284">
    <property type="component" value="Unassembled WGS sequence"/>
</dbReference>
<dbReference type="InterPro" id="IPR037401">
    <property type="entry name" value="SnoaL-like"/>
</dbReference>
<organism evidence="2 3">
    <name type="scientific">Tumebacillus amylolyticus</name>
    <dbReference type="NCBI Taxonomy" id="2801339"/>
    <lineage>
        <taxon>Bacteria</taxon>
        <taxon>Bacillati</taxon>
        <taxon>Bacillota</taxon>
        <taxon>Bacilli</taxon>
        <taxon>Bacillales</taxon>
        <taxon>Alicyclobacillaceae</taxon>
        <taxon>Tumebacillus</taxon>
    </lineage>
</organism>
<keyword evidence="3" id="KW-1185">Reference proteome</keyword>
<dbReference type="Pfam" id="PF12680">
    <property type="entry name" value="SnoaL_2"/>
    <property type="match status" value="1"/>
</dbReference>
<proteinExistence type="predicted"/>
<protein>
    <submittedName>
        <fullName evidence="2">Nuclear transport factor 2 family protein</fullName>
    </submittedName>
</protein>
<name>A0ABS1JBY3_9BACL</name>
<evidence type="ECO:0000259" key="1">
    <source>
        <dbReference type="Pfam" id="PF12680"/>
    </source>
</evidence>
<evidence type="ECO:0000313" key="3">
    <source>
        <dbReference type="Proteomes" id="UP000602284"/>
    </source>
</evidence>
<accession>A0ABS1JBY3</accession>
<dbReference type="RefSeq" id="WP_201636125.1">
    <property type="nucleotide sequence ID" value="NZ_JAEQNB010000004.1"/>
</dbReference>
<feature type="domain" description="SnoaL-like" evidence="1">
    <location>
        <begin position="10"/>
        <end position="110"/>
    </location>
</feature>
<gene>
    <name evidence="2" type="ORF">JJB07_14165</name>
</gene>
<dbReference type="EMBL" id="JAEQNB010000004">
    <property type="protein sequence ID" value="MBL0387782.1"/>
    <property type="molecule type" value="Genomic_DNA"/>
</dbReference>
<sequence>MHPNKQLLINFYTAIQNNDVEALSDCYHEELHDSDEILDDLYSNDARAMVNWFVSTREKARVLGFRILDVTETHGRARWEIEYRSARSGRIKRRDIESEFRFENGKIVWHHDYFDWGRWARRAFGPEGTVVSWGPIVDRVEERVERVCERVEDHVERIDRKVRRTVDDYRHNWNYGIDINVNGKEIRITTGKRRYDR</sequence>
<comment type="caution">
    <text evidence="2">The sequence shown here is derived from an EMBL/GenBank/DDBJ whole genome shotgun (WGS) entry which is preliminary data.</text>
</comment>